<evidence type="ECO:0000256" key="2">
    <source>
        <dbReference type="ARBA" id="ARBA00008372"/>
    </source>
</evidence>
<dbReference type="InterPro" id="IPR051181">
    <property type="entry name" value="CAF1_poly(A)_ribonucleases"/>
</dbReference>
<evidence type="ECO:0000313" key="3">
    <source>
        <dbReference type="Proteomes" id="UP001515500"/>
    </source>
</evidence>
<evidence type="ECO:0000256" key="1">
    <source>
        <dbReference type="ARBA" id="ARBA00001968"/>
    </source>
</evidence>
<dbReference type="PANTHER" id="PTHR15092">
    <property type="entry name" value="POLY A -SPECIFIC RIBONUCLEASE/TARGET OF EGR1, MEMBER 1"/>
    <property type="match status" value="1"/>
</dbReference>
<dbReference type="PANTHER" id="PTHR15092:SF42">
    <property type="entry name" value="POLY(A)-SPECIFIC RIBONUCLEASE PARN-LIKE"/>
    <property type="match status" value="1"/>
</dbReference>
<dbReference type="GO" id="GO:0000175">
    <property type="term" value="F:3'-5'-RNA exonuclease activity"/>
    <property type="evidence" value="ECO:0007669"/>
    <property type="project" value="TreeGrafter"/>
</dbReference>
<proteinExistence type="inferred from homology"/>
<dbReference type="GO" id="GO:0003723">
    <property type="term" value="F:RNA binding"/>
    <property type="evidence" value="ECO:0007669"/>
    <property type="project" value="TreeGrafter"/>
</dbReference>
<dbReference type="AlphaFoldDB" id="A0AB40BBC4"/>
<dbReference type="InterPro" id="IPR036397">
    <property type="entry name" value="RNaseH_sf"/>
</dbReference>
<dbReference type="RefSeq" id="XP_039124601.1">
    <property type="nucleotide sequence ID" value="XM_039268667.1"/>
</dbReference>
<gene>
    <name evidence="4" type="primary">LOC120261015</name>
</gene>
<comment type="cofactor">
    <cofactor evidence="1">
        <name>a divalent metal cation</name>
        <dbReference type="ChEBI" id="CHEBI:60240"/>
    </cofactor>
</comment>
<dbReference type="InterPro" id="IPR012337">
    <property type="entry name" value="RNaseH-like_sf"/>
</dbReference>
<evidence type="ECO:0000313" key="4">
    <source>
        <dbReference type="RefSeq" id="XP_039124601.1"/>
    </source>
</evidence>
<dbReference type="Proteomes" id="UP001515500">
    <property type="component" value="Chromosome 5"/>
</dbReference>
<name>A0AB40BBC4_DIOCR</name>
<dbReference type="Pfam" id="PF04857">
    <property type="entry name" value="CAF1"/>
    <property type="match status" value="1"/>
</dbReference>
<comment type="similarity">
    <text evidence="2">Belongs to the CAF1 family.</text>
</comment>
<reference evidence="4" key="1">
    <citation type="submission" date="2025-08" db="UniProtKB">
        <authorList>
            <consortium name="RefSeq"/>
        </authorList>
    </citation>
    <scope>IDENTIFICATION</scope>
</reference>
<dbReference type="GeneID" id="120261015"/>
<keyword evidence="3" id="KW-1185">Reference proteome</keyword>
<protein>
    <submittedName>
        <fullName evidence="4">LOW QUALITY PROTEIN: poly(A)-specific ribonuclease PARN-like</fullName>
    </submittedName>
</protein>
<dbReference type="Gene3D" id="3.30.420.10">
    <property type="entry name" value="Ribonuclease H-like superfamily/Ribonuclease H"/>
    <property type="match status" value="2"/>
</dbReference>
<organism evidence="3 4">
    <name type="scientific">Dioscorea cayennensis subsp. rotundata</name>
    <name type="common">White Guinea yam</name>
    <name type="synonym">Dioscorea rotundata</name>
    <dbReference type="NCBI Taxonomy" id="55577"/>
    <lineage>
        <taxon>Eukaryota</taxon>
        <taxon>Viridiplantae</taxon>
        <taxon>Streptophyta</taxon>
        <taxon>Embryophyta</taxon>
        <taxon>Tracheophyta</taxon>
        <taxon>Spermatophyta</taxon>
        <taxon>Magnoliopsida</taxon>
        <taxon>Liliopsida</taxon>
        <taxon>Dioscoreales</taxon>
        <taxon>Dioscoreaceae</taxon>
        <taxon>Dioscorea</taxon>
    </lineage>
</organism>
<dbReference type="SUPFAM" id="SSF53098">
    <property type="entry name" value="Ribonuclease H-like"/>
    <property type="match status" value="1"/>
</dbReference>
<dbReference type="InterPro" id="IPR006941">
    <property type="entry name" value="RNase_CAF1"/>
</dbReference>
<sequence>MKLKFSLTKASIKVVEGYTCNFNQQHREFVLAGCAMASNVVGKRRWSGAVKQVTKSNFSSALEQIKKHIHESDFIAISTQRTGDFSGASSPSSHRHPWRRVLPLDTSETAYLKAKHAAERFELLQFAICPFRLLSSKVVAYPYNFHLFPRDELNLGMPSYSFSCQSSSLTSMAREGFDFNACIYDGITYSSRAQESVARDRNPVPRMHLMTSSSSLSVADSVFMGRIKSRVETWWKACRDPGKAVDGSLVLSLRKLILGGELYGSRPCLGIDVSSDHQVQLVLKVVGQICDDLVPLIVPDKQGEIKTVRLILTSSEDDKNLLLTEIQSLEEEEDLKLRGFREVLDVISRSHKPIIGYNCLHDFTFIHSKFIAPLPPSMAEFMCSLRLAFREILDINHLLKEVGPLRKANNVPAAFSYLRRQFFTPVELEIPSQVDSDDKNYGHNVLQITYLFAKLNNLLKIVPDHQPALEQDTRQVKDFANIFYPCSTTLQDSDDEDIGSQVDKSKKFGTDNVVLLWGFRAGISAAGLKRQLHGIHSVFFENFELQLVDRTCAIVIFHVPGSAGELLEDMRSGSIGSGSLKEMMSNGLKVTGYEAYKKVCRMGLWEADLAESLEMVLSEQTDDLPSNCKNDTSEIYWSSEFMIDLNVL</sequence>
<accession>A0AB40BBC4</accession>